<feature type="signal peptide" evidence="1">
    <location>
        <begin position="1"/>
        <end position="21"/>
    </location>
</feature>
<dbReference type="Proteomes" id="UP000514752">
    <property type="component" value="Chromosome"/>
</dbReference>
<organism evidence="2 3">
    <name type="scientific">Neisseria shayeganii</name>
    <dbReference type="NCBI Taxonomy" id="607712"/>
    <lineage>
        <taxon>Bacteria</taxon>
        <taxon>Pseudomonadati</taxon>
        <taxon>Pseudomonadota</taxon>
        <taxon>Betaproteobacteria</taxon>
        <taxon>Neisseriales</taxon>
        <taxon>Neisseriaceae</taxon>
        <taxon>Neisseria</taxon>
    </lineage>
</organism>
<evidence type="ECO:0000256" key="1">
    <source>
        <dbReference type="SAM" id="SignalP"/>
    </source>
</evidence>
<name>A0A7D7N5D9_9NEIS</name>
<dbReference type="AlphaFoldDB" id="A0A7D7N5D9"/>
<keyword evidence="1" id="KW-0732">Signal</keyword>
<evidence type="ECO:0000313" key="2">
    <source>
        <dbReference type="EMBL" id="QMT40520.1"/>
    </source>
</evidence>
<reference evidence="2 3" key="1">
    <citation type="submission" date="2020-07" db="EMBL/GenBank/DDBJ databases">
        <title>Genomic diversity of species in the Neisseriaceae family.</title>
        <authorList>
            <person name="Vincent A.T."/>
            <person name="Bernet E."/>
            <person name="Veyrier F.J."/>
        </authorList>
    </citation>
    <scope>NUCLEOTIDE SEQUENCE [LARGE SCALE GENOMIC DNA]</scope>
    <source>
        <strain evidence="2 3">DSM 22244</strain>
    </source>
</reference>
<proteinExistence type="predicted"/>
<evidence type="ECO:0008006" key="4">
    <source>
        <dbReference type="Google" id="ProtNLM"/>
    </source>
</evidence>
<dbReference type="EMBL" id="CP059567">
    <property type="protein sequence ID" value="QMT40520.1"/>
    <property type="molecule type" value="Genomic_DNA"/>
</dbReference>
<protein>
    <recommendedName>
        <fullName evidence="4">BON domain-containing protein</fullName>
    </recommendedName>
</protein>
<feature type="chain" id="PRO_5027635009" description="BON domain-containing protein" evidence="1">
    <location>
        <begin position="22"/>
        <end position="115"/>
    </location>
</feature>
<dbReference type="KEGG" id="nsg:H3L94_00105"/>
<gene>
    <name evidence="2" type="ORF">H3L94_00105</name>
</gene>
<accession>A0A7D7N5D9</accession>
<dbReference type="RefSeq" id="WP_182122171.1">
    <property type="nucleotide sequence ID" value="NZ_CP059567.1"/>
</dbReference>
<sequence>MNNVFAALGGALLLAVLPAGCGQVEQLQQQVLASGEQGEKVAEALKASLGADASVVVNMLNGELMQVMVVLEPGQVAGRTVGEVDAAVRTAVQQTFGRQPQQLTVMLMTTQTESE</sequence>
<evidence type="ECO:0000313" key="3">
    <source>
        <dbReference type="Proteomes" id="UP000514752"/>
    </source>
</evidence>